<keyword evidence="1" id="KW-0472">Membrane</keyword>
<dbReference type="KEGG" id="nmes:H9L09_14570"/>
<gene>
    <name evidence="2" type="ORF">H9L09_14570</name>
</gene>
<evidence type="ECO:0000313" key="2">
    <source>
        <dbReference type="EMBL" id="QNN51766.1"/>
    </source>
</evidence>
<dbReference type="Proteomes" id="UP000515947">
    <property type="component" value="Chromosome"/>
</dbReference>
<sequence length="164" mass="17621">MRAWGAGRLAAAAGLWLVVTVAAYLLGNQPRPGLIALMIAAGATVLWLLLDVSGDSETVRWSSPRAVPVRLPGEDPRLALLHRVVVQHLDSRDVGNALHRHLAELADQRLVAHHGVSRRADPDRADAILGPELARVVADASGGPPYPRLSLDQIDLIVSRIEDL</sequence>
<evidence type="ECO:0000313" key="3">
    <source>
        <dbReference type="Proteomes" id="UP000515947"/>
    </source>
</evidence>
<dbReference type="EMBL" id="CP060713">
    <property type="protein sequence ID" value="QNN51766.1"/>
    <property type="molecule type" value="Genomic_DNA"/>
</dbReference>
<keyword evidence="1" id="KW-1133">Transmembrane helix</keyword>
<organism evidence="2 3">
    <name type="scientific">Nocardioides mesophilus</name>
    <dbReference type="NCBI Taxonomy" id="433659"/>
    <lineage>
        <taxon>Bacteria</taxon>
        <taxon>Bacillati</taxon>
        <taxon>Actinomycetota</taxon>
        <taxon>Actinomycetes</taxon>
        <taxon>Propionibacteriales</taxon>
        <taxon>Nocardioidaceae</taxon>
        <taxon>Nocardioides</taxon>
    </lineage>
</organism>
<evidence type="ECO:0000256" key="1">
    <source>
        <dbReference type="SAM" id="Phobius"/>
    </source>
</evidence>
<keyword evidence="3" id="KW-1185">Reference proteome</keyword>
<dbReference type="RefSeq" id="WP_187577602.1">
    <property type="nucleotide sequence ID" value="NZ_CP060713.1"/>
</dbReference>
<name>A0A7G9R841_9ACTN</name>
<protein>
    <submittedName>
        <fullName evidence="2">Uncharacterized protein</fullName>
    </submittedName>
</protein>
<feature type="transmembrane region" description="Helical" evidence="1">
    <location>
        <begin position="33"/>
        <end position="50"/>
    </location>
</feature>
<dbReference type="AlphaFoldDB" id="A0A7G9R841"/>
<proteinExistence type="predicted"/>
<keyword evidence="1" id="KW-0812">Transmembrane</keyword>
<accession>A0A7G9R841</accession>
<reference evidence="2 3" key="1">
    <citation type="submission" date="2020-08" db="EMBL/GenBank/DDBJ databases">
        <title>Genome sequence of Nocardioides mesophilus KACC 16243T.</title>
        <authorList>
            <person name="Hyun D.-W."/>
            <person name="Bae J.-W."/>
        </authorList>
    </citation>
    <scope>NUCLEOTIDE SEQUENCE [LARGE SCALE GENOMIC DNA]</scope>
    <source>
        <strain evidence="2 3">KACC 16243</strain>
    </source>
</reference>